<evidence type="ECO:0000256" key="7">
    <source>
        <dbReference type="SAM" id="MobiDB-lite"/>
    </source>
</evidence>
<dbReference type="KEGG" id="mbr:MONBRDRAFT_7900"/>
<evidence type="ECO:0000313" key="10">
    <source>
        <dbReference type="Proteomes" id="UP000001357"/>
    </source>
</evidence>
<feature type="compositionally biased region" description="Basic and acidic residues" evidence="7">
    <location>
        <begin position="750"/>
        <end position="763"/>
    </location>
</feature>
<dbReference type="GO" id="GO:0016020">
    <property type="term" value="C:membrane"/>
    <property type="evidence" value="ECO:0007669"/>
    <property type="project" value="UniProtKB-SubCell"/>
</dbReference>
<protein>
    <submittedName>
        <fullName evidence="9">Uncharacterized protein</fullName>
    </submittedName>
</protein>
<keyword evidence="5" id="KW-0472">Membrane</keyword>
<dbReference type="GeneID" id="5890907"/>
<keyword evidence="6" id="KW-0325">Glycoprotein</keyword>
<evidence type="ECO:0000256" key="8">
    <source>
        <dbReference type="SAM" id="SignalP"/>
    </source>
</evidence>
<evidence type="ECO:0000256" key="1">
    <source>
        <dbReference type="ARBA" id="ARBA00004141"/>
    </source>
</evidence>
<comment type="similarity">
    <text evidence="2">Belongs to the prominin family.</text>
</comment>
<gene>
    <name evidence="9" type="ORF">MONBRDRAFT_7900</name>
</gene>
<evidence type="ECO:0000256" key="4">
    <source>
        <dbReference type="ARBA" id="ARBA00022989"/>
    </source>
</evidence>
<feature type="chain" id="PRO_5002742459" evidence="8">
    <location>
        <begin position="25"/>
        <end position="784"/>
    </location>
</feature>
<dbReference type="EMBL" id="CH991550">
    <property type="protein sequence ID" value="EDQ89593.1"/>
    <property type="molecule type" value="Genomic_DNA"/>
</dbReference>
<dbReference type="AlphaFoldDB" id="A9UYE9"/>
<keyword evidence="8" id="KW-0732">Signal</keyword>
<sequence>MLCGGSHLFRVLLALLFCRGFVQAATWTASSDLVLCSDSSPLGQLNLTQIDEAPTNVTVAWAGMPATASAFLITPFPVLCTDLGATLFNPSQADINTGHLPLAGRHVYQVAAATPTSQPLCQDMTAQDNLIITVIGLRKYQLLSMELSLRSGLAQLHSVNDTAIRISRRVEVYSANLGQYLVNITYGVVDEMASPLTARNRTILFSELQAQFENTTCTNPDPCLCSTDGTSGGVATGEIGCFTFQNDSVCITTGGPQRLALGAAMWRDTLQPEALPFASINYQIQVQRETGEFDMSRAQDDAIDWGMGYIVMVAVSAVAVQTGTQTLSWQLANYSADITSLDSNSDSTQTDCENAAALFAGAQRTDLESACADILTGYAAAVSLLDVSSLPNVDALVTDLGDAAAQDLATAANEGEARFAEIPEIADNRTVDAIDSIERELDTIQADLTEQIDDLIRQSDDAIYNELDVNGTKDMVRDTLDPEDEQTTLGMATVVDNPANWDLKYPLAEALLGNGQLELTVAGVLNSCRNNTAIWTALLLDESDGSTVPNITELTALDTKVDFEAQLGAIRLDDVDIVTNDTLNELRDILGLDLQERNLTGFGVGVATFDADFDELADTLIDKAAVLDDILDLVTTYADLLTTVITTEIGPCSVSTYFRRYGYKPVLQKNRKRRSKRAKSAKAAEREEKEIALAQELTLKRQSKFETRARRGGMRAAGVEAHELEEQRAQPVEALSDATESIFLDDFDQDDHRMGSNWKRDEQPPPYPGRASRSPRAYRESGRF</sequence>
<name>A9UYE9_MONBE</name>
<dbReference type="RefSeq" id="XP_001745622.1">
    <property type="nucleotide sequence ID" value="XM_001745570.1"/>
</dbReference>
<keyword evidence="4" id="KW-1133">Transmembrane helix</keyword>
<keyword evidence="3" id="KW-0812">Transmembrane</keyword>
<dbReference type="InterPro" id="IPR008795">
    <property type="entry name" value="Prominin"/>
</dbReference>
<dbReference type="Proteomes" id="UP000001357">
    <property type="component" value="Unassembled WGS sequence"/>
</dbReference>
<evidence type="ECO:0000256" key="5">
    <source>
        <dbReference type="ARBA" id="ARBA00023136"/>
    </source>
</evidence>
<comment type="subcellular location">
    <subcellularLocation>
        <location evidence="1">Membrane</location>
        <topology evidence="1">Multi-pass membrane protein</topology>
    </subcellularLocation>
</comment>
<organism evidence="9 10">
    <name type="scientific">Monosiga brevicollis</name>
    <name type="common">Choanoflagellate</name>
    <dbReference type="NCBI Taxonomy" id="81824"/>
    <lineage>
        <taxon>Eukaryota</taxon>
        <taxon>Choanoflagellata</taxon>
        <taxon>Craspedida</taxon>
        <taxon>Salpingoecidae</taxon>
        <taxon>Monosiga</taxon>
    </lineage>
</organism>
<accession>A9UYE9</accession>
<evidence type="ECO:0000256" key="3">
    <source>
        <dbReference type="ARBA" id="ARBA00022692"/>
    </source>
</evidence>
<proteinExistence type="inferred from homology"/>
<evidence type="ECO:0000256" key="2">
    <source>
        <dbReference type="ARBA" id="ARBA00006058"/>
    </source>
</evidence>
<dbReference type="PANTHER" id="PTHR22730:SF1">
    <property type="entry name" value="PROMININ-LIKE PROTEIN"/>
    <property type="match status" value="1"/>
</dbReference>
<reference evidence="9 10" key="1">
    <citation type="journal article" date="2008" name="Nature">
        <title>The genome of the choanoflagellate Monosiga brevicollis and the origin of metazoans.</title>
        <authorList>
            <consortium name="JGI Sequencing"/>
            <person name="King N."/>
            <person name="Westbrook M.J."/>
            <person name="Young S.L."/>
            <person name="Kuo A."/>
            <person name="Abedin M."/>
            <person name="Chapman J."/>
            <person name="Fairclough S."/>
            <person name="Hellsten U."/>
            <person name="Isogai Y."/>
            <person name="Letunic I."/>
            <person name="Marr M."/>
            <person name="Pincus D."/>
            <person name="Putnam N."/>
            <person name="Rokas A."/>
            <person name="Wright K.J."/>
            <person name="Zuzow R."/>
            <person name="Dirks W."/>
            <person name="Good M."/>
            <person name="Goodstein D."/>
            <person name="Lemons D."/>
            <person name="Li W."/>
            <person name="Lyons J.B."/>
            <person name="Morris A."/>
            <person name="Nichols S."/>
            <person name="Richter D.J."/>
            <person name="Salamov A."/>
            <person name="Bork P."/>
            <person name="Lim W.A."/>
            <person name="Manning G."/>
            <person name="Miller W.T."/>
            <person name="McGinnis W."/>
            <person name="Shapiro H."/>
            <person name="Tjian R."/>
            <person name="Grigoriev I.V."/>
            <person name="Rokhsar D."/>
        </authorList>
    </citation>
    <scope>NUCLEOTIDE SEQUENCE [LARGE SCALE GENOMIC DNA]</scope>
    <source>
        <strain evidence="10">MX1 / ATCC 50154</strain>
    </source>
</reference>
<evidence type="ECO:0000313" key="9">
    <source>
        <dbReference type="EMBL" id="EDQ89593.1"/>
    </source>
</evidence>
<feature type="signal peptide" evidence="8">
    <location>
        <begin position="1"/>
        <end position="24"/>
    </location>
</feature>
<dbReference type="PANTHER" id="PTHR22730">
    <property type="entry name" value="PROMININ PROM PROTEIN"/>
    <property type="match status" value="1"/>
</dbReference>
<keyword evidence="10" id="KW-1185">Reference proteome</keyword>
<dbReference type="InParanoid" id="A9UYE9"/>
<evidence type="ECO:0000256" key="6">
    <source>
        <dbReference type="ARBA" id="ARBA00023180"/>
    </source>
</evidence>
<feature type="region of interest" description="Disordered" evidence="7">
    <location>
        <begin position="704"/>
        <end position="784"/>
    </location>
</feature>